<dbReference type="Proteomes" id="UP000078543">
    <property type="component" value="Unassembled WGS sequence"/>
</dbReference>
<gene>
    <name evidence="1" type="ORF">A6A05_10025</name>
</gene>
<dbReference type="InterPro" id="IPR010985">
    <property type="entry name" value="Ribbon_hlx_hlx"/>
</dbReference>
<name>A0A178MU41_9PROT</name>
<organism evidence="1 2">
    <name type="scientific">Magnetospirillum moscoviense</name>
    <dbReference type="NCBI Taxonomy" id="1437059"/>
    <lineage>
        <taxon>Bacteria</taxon>
        <taxon>Pseudomonadati</taxon>
        <taxon>Pseudomonadota</taxon>
        <taxon>Alphaproteobacteria</taxon>
        <taxon>Rhodospirillales</taxon>
        <taxon>Rhodospirillaceae</taxon>
        <taxon>Magnetospirillum</taxon>
    </lineage>
</organism>
<dbReference type="OrthoDB" id="7364760at2"/>
<evidence type="ECO:0000313" key="2">
    <source>
        <dbReference type="Proteomes" id="UP000078543"/>
    </source>
</evidence>
<sequence length="66" mass="7330">METLAVTIPTELKERLEKLAAETGKSLDECLTLAVAEFVANWEIHLGDMHQIDEHEARAVLKAAND</sequence>
<dbReference type="EMBL" id="LWQU01000126">
    <property type="protein sequence ID" value="OAN53092.1"/>
    <property type="molecule type" value="Genomic_DNA"/>
</dbReference>
<dbReference type="RefSeq" id="WP_068498961.1">
    <property type="nucleotide sequence ID" value="NZ_LWQU01000126.1"/>
</dbReference>
<dbReference type="SUPFAM" id="SSF47598">
    <property type="entry name" value="Ribbon-helix-helix"/>
    <property type="match status" value="1"/>
</dbReference>
<dbReference type="STRING" id="1437059.A6A05_10025"/>
<keyword evidence="2" id="KW-1185">Reference proteome</keyword>
<evidence type="ECO:0008006" key="3">
    <source>
        <dbReference type="Google" id="ProtNLM"/>
    </source>
</evidence>
<accession>A0A178MU41</accession>
<evidence type="ECO:0000313" key="1">
    <source>
        <dbReference type="EMBL" id="OAN53092.1"/>
    </source>
</evidence>
<dbReference type="GO" id="GO:0006355">
    <property type="term" value="P:regulation of DNA-templated transcription"/>
    <property type="evidence" value="ECO:0007669"/>
    <property type="project" value="InterPro"/>
</dbReference>
<proteinExistence type="predicted"/>
<reference evidence="1 2" key="1">
    <citation type="submission" date="2016-04" db="EMBL/GenBank/DDBJ databases">
        <title>Draft genome sequence of freshwater magnetotactic bacteria Magnetospirillum marisnigri SP-1 and Magnetospirillum moscoviense BB-1.</title>
        <authorList>
            <person name="Koziaeva V."/>
            <person name="Dziuba M.V."/>
            <person name="Ivanov T.M."/>
            <person name="Kuznetsov B."/>
            <person name="Grouzdev D.S."/>
        </authorList>
    </citation>
    <scope>NUCLEOTIDE SEQUENCE [LARGE SCALE GENOMIC DNA]</scope>
    <source>
        <strain evidence="1 2">BB-1</strain>
    </source>
</reference>
<comment type="caution">
    <text evidence="1">The sequence shown here is derived from an EMBL/GenBank/DDBJ whole genome shotgun (WGS) entry which is preliminary data.</text>
</comment>
<dbReference type="AlphaFoldDB" id="A0A178MU41"/>
<protein>
    <recommendedName>
        <fullName evidence="3">Ribbon-helix-helix protein CopG domain-containing protein</fullName>
    </recommendedName>
</protein>